<keyword evidence="1" id="KW-0472">Membrane</keyword>
<dbReference type="EMBL" id="AAPJ01000002">
    <property type="protein sequence ID" value="EAS50684.1"/>
    <property type="molecule type" value="Genomic_DNA"/>
</dbReference>
<dbReference type="HOGENOM" id="CLU_127159_0_0_5"/>
<sequence length="165" mass="18061">MVHRPVSGVRLDYLLLKYLHVIGAIVLLGTGTGIAFFMLMAHRSKDAAFVARTAGVVVTADMVFTATAVIAQPVTGYGLAEMTGVPLWEGWLGLALILYGVAGVFWLPVVWIQARMRDLARDAARAGRELPPAYHRLYRIWFVLGIPGFGSVLTILWLMIARPAL</sequence>
<dbReference type="BioCyc" id="AURANTIMONAS:SI859A1_00807-MONOMER"/>
<keyword evidence="1" id="KW-1133">Transmembrane helix</keyword>
<evidence type="ECO:0000256" key="1">
    <source>
        <dbReference type="SAM" id="Phobius"/>
    </source>
</evidence>
<keyword evidence="1" id="KW-0812">Transmembrane</keyword>
<evidence type="ECO:0000313" key="3">
    <source>
        <dbReference type="Proteomes" id="UP000000321"/>
    </source>
</evidence>
<gene>
    <name evidence="2" type="ORF">SI859A1_00807</name>
</gene>
<feature type="transmembrane region" description="Helical" evidence="1">
    <location>
        <begin position="49"/>
        <end position="71"/>
    </location>
</feature>
<dbReference type="AlphaFoldDB" id="Q1YK39"/>
<name>Q1YK39_AURMS</name>
<comment type="caution">
    <text evidence="2">The sequence shown here is derived from an EMBL/GenBank/DDBJ whole genome shotgun (WGS) entry which is preliminary data.</text>
</comment>
<dbReference type="RefSeq" id="WP_009208675.1">
    <property type="nucleotide sequence ID" value="NZ_BBWP01000053.1"/>
</dbReference>
<organism evidence="2 3">
    <name type="scientific">Aurantimonas manganoxydans (strain ATCC BAA-1229 / DSM 21871 / SI85-9A1)</name>
    <dbReference type="NCBI Taxonomy" id="287752"/>
    <lineage>
        <taxon>Bacteria</taxon>
        <taxon>Pseudomonadati</taxon>
        <taxon>Pseudomonadota</taxon>
        <taxon>Alphaproteobacteria</taxon>
        <taxon>Hyphomicrobiales</taxon>
        <taxon>Aurantimonadaceae</taxon>
        <taxon>Aurantimonas</taxon>
    </lineage>
</organism>
<feature type="transmembrane region" description="Helical" evidence="1">
    <location>
        <begin position="138"/>
        <end position="160"/>
    </location>
</feature>
<accession>Q1YK39</accession>
<dbReference type="Proteomes" id="UP000000321">
    <property type="component" value="Unassembled WGS sequence"/>
</dbReference>
<evidence type="ECO:0000313" key="2">
    <source>
        <dbReference type="EMBL" id="EAS50684.1"/>
    </source>
</evidence>
<protein>
    <submittedName>
        <fullName evidence="2">Putative integral membrane protein</fullName>
    </submittedName>
</protein>
<proteinExistence type="predicted"/>
<dbReference type="InterPro" id="IPR018729">
    <property type="entry name" value="DUF2269_transmembrane"/>
</dbReference>
<feature type="transmembrane region" description="Helical" evidence="1">
    <location>
        <begin position="91"/>
        <end position="112"/>
    </location>
</feature>
<feature type="transmembrane region" description="Helical" evidence="1">
    <location>
        <begin position="18"/>
        <end position="37"/>
    </location>
</feature>
<keyword evidence="3" id="KW-1185">Reference proteome</keyword>
<dbReference type="Pfam" id="PF10027">
    <property type="entry name" value="DUF2269"/>
    <property type="match status" value="1"/>
</dbReference>
<reference evidence="2 3" key="1">
    <citation type="journal article" date="2008" name="Appl. Environ. Microbiol.">
        <title>Genomic insights into Mn(II) oxidation by the marine alphaproteobacterium Aurantimonas sp. strain SI85-9A1.</title>
        <authorList>
            <person name="Dick G.J."/>
            <person name="Podell S."/>
            <person name="Johnson H.A."/>
            <person name="Rivera-Espinoza Y."/>
            <person name="Bernier-Latmani R."/>
            <person name="McCarthy J.K."/>
            <person name="Torpey J.W."/>
            <person name="Clement B.G."/>
            <person name="Gaasterland T."/>
            <person name="Tebo B.M."/>
        </authorList>
    </citation>
    <scope>NUCLEOTIDE SEQUENCE [LARGE SCALE GENOMIC DNA]</scope>
    <source>
        <strain evidence="2 3">SI85-9A1</strain>
    </source>
</reference>